<feature type="transmembrane region" description="Helical" evidence="1">
    <location>
        <begin position="106"/>
        <end position="139"/>
    </location>
</feature>
<organism evidence="2 3">
    <name type="scientific">Profundibacter amoris</name>
    <dbReference type="NCBI Taxonomy" id="2171755"/>
    <lineage>
        <taxon>Bacteria</taxon>
        <taxon>Pseudomonadati</taxon>
        <taxon>Pseudomonadota</taxon>
        <taxon>Alphaproteobacteria</taxon>
        <taxon>Rhodobacterales</taxon>
        <taxon>Paracoccaceae</taxon>
        <taxon>Profundibacter</taxon>
    </lineage>
</organism>
<protein>
    <submittedName>
        <fullName evidence="2">Uncharacterized protein</fullName>
    </submittedName>
</protein>
<proteinExistence type="predicted"/>
<dbReference type="Proteomes" id="UP000261704">
    <property type="component" value="Chromosome"/>
</dbReference>
<dbReference type="EMBL" id="CP032125">
    <property type="protein sequence ID" value="AXX99529.1"/>
    <property type="molecule type" value="Genomic_DNA"/>
</dbReference>
<name>A0A347UL01_9RHOB</name>
<feature type="transmembrane region" description="Helical" evidence="1">
    <location>
        <begin position="145"/>
        <end position="164"/>
    </location>
</feature>
<dbReference type="OrthoDB" id="7704812at2"/>
<dbReference type="RefSeq" id="WP_118944180.1">
    <property type="nucleotide sequence ID" value="NZ_CP032125.1"/>
</dbReference>
<feature type="transmembrane region" description="Helical" evidence="1">
    <location>
        <begin position="194"/>
        <end position="211"/>
    </location>
</feature>
<evidence type="ECO:0000256" key="1">
    <source>
        <dbReference type="SAM" id="Phobius"/>
    </source>
</evidence>
<dbReference type="KEGG" id="pamo:BAR1_17280"/>
<feature type="transmembrane region" description="Helical" evidence="1">
    <location>
        <begin position="20"/>
        <end position="41"/>
    </location>
</feature>
<dbReference type="AlphaFoldDB" id="A0A347UL01"/>
<evidence type="ECO:0000313" key="3">
    <source>
        <dbReference type="Proteomes" id="UP000261704"/>
    </source>
</evidence>
<accession>A0A347UL01</accession>
<keyword evidence="3" id="KW-1185">Reference proteome</keyword>
<feature type="transmembrane region" description="Helical" evidence="1">
    <location>
        <begin position="61"/>
        <end position="85"/>
    </location>
</feature>
<reference evidence="2 3" key="1">
    <citation type="submission" date="2018-09" db="EMBL/GenBank/DDBJ databases">
        <title>Profundibacter amoris BAR1 gen. nov., sp. nov., a new member of the Roseobacter clade isolated at Lokis Castle Vent Field on the Arctic Mid-Oceanic Ridge.</title>
        <authorList>
            <person name="Le Moine Bauer S."/>
            <person name="Sjoeberg A.G."/>
            <person name="L'Haridon S."/>
            <person name="Stokke R."/>
            <person name="Roalkvam I."/>
            <person name="Steen I.H."/>
            <person name="Dahle H."/>
        </authorList>
    </citation>
    <scope>NUCLEOTIDE SEQUENCE [LARGE SCALE GENOMIC DNA]</scope>
    <source>
        <strain evidence="2 3">BAR1</strain>
    </source>
</reference>
<keyword evidence="1" id="KW-1133">Transmembrane helix</keyword>
<evidence type="ECO:0000313" key="2">
    <source>
        <dbReference type="EMBL" id="AXX99529.1"/>
    </source>
</evidence>
<sequence length="256" mass="27871">MQGWKIFTHSLGMVFNNLGAALKISLVLYLINSVVGIYFGSKYGDVLNGMESGYLFLAPQGFWGAWFVTMLIGGITSLWIAVSWHRYILLEENPGTMLPPFNFERILAYFFASILLGLIIAFVAMIVGMISGVILAGLVSLQNGPVLQLLLQIMVMGPVIYVFYRLSLSLPAAALGQPVGIGESLKLTKPASGAIIQLMVIGLIAVGVLKLPSLFNSDPSSLLNLVYTHVIGWFIMMGSISVLTTLYGVYVEKREL</sequence>
<keyword evidence="1" id="KW-0472">Membrane</keyword>
<gene>
    <name evidence="2" type="ORF">BAR1_17280</name>
</gene>
<keyword evidence="1" id="KW-0812">Transmembrane</keyword>
<feature type="transmembrane region" description="Helical" evidence="1">
    <location>
        <begin position="231"/>
        <end position="250"/>
    </location>
</feature>